<accession>A0ABD7G9I8</accession>
<evidence type="ECO:0000256" key="1">
    <source>
        <dbReference type="SAM" id="MobiDB-lite"/>
    </source>
</evidence>
<dbReference type="InterPro" id="IPR050990">
    <property type="entry name" value="UPF0237/GcvR_regulator"/>
</dbReference>
<dbReference type="PANTHER" id="PTHR34875">
    <property type="entry name" value="UPF0237 PROTEIN MJ1558"/>
    <property type="match status" value="1"/>
</dbReference>
<dbReference type="PANTHER" id="PTHR34875:SF5">
    <property type="entry name" value="GLYCINE CLEAVAGE SYSTEM TRANSCRIPTIONAL REPRESSOR"/>
    <property type="match status" value="1"/>
</dbReference>
<protein>
    <recommendedName>
        <fullName evidence="4">Glycine cleavage system transcriptional repressor</fullName>
    </recommendedName>
</protein>
<reference evidence="3" key="2">
    <citation type="submission" date="2018-02" db="EMBL/GenBank/DDBJ databases">
        <title>Phenotypic characterization and whole genome analysis of multidrug-resistant, extended-spectrum beta-lactamase-producing bacteria isolated from dogs in Germany.</title>
        <authorList>
            <person name="Williamson C."/>
        </authorList>
    </citation>
    <scope>NUCLEOTIDE SEQUENCE [LARGE SCALE GENOMIC DNA]</scope>
    <source>
        <strain evidence="3">AFG_SD03_1510_Ahy_093</strain>
    </source>
</reference>
<dbReference type="Proteomes" id="UP000253075">
    <property type="component" value="Unassembled WGS sequence"/>
</dbReference>
<reference evidence="2 3" key="1">
    <citation type="journal article" date="2018" name="PLoS ONE">
        <title>Phenotypic characterization and whole genome analysis of extended-spectrum beta-lactamase-producing bacteria isolated from dogs in Germany.</title>
        <authorList>
            <person name="Boehmer T."/>
            <person name="Vogler A.J."/>
            <person name="Thomas A."/>
            <person name="Sauer S."/>
            <person name="Hergenroether M."/>
            <person name="Straubinger R.K."/>
            <person name="Birdsell D."/>
            <person name="Keim P."/>
            <person name="Sahl J.W."/>
            <person name="Williamson C.H."/>
            <person name="Riehm J.M."/>
        </authorList>
    </citation>
    <scope>NUCLEOTIDE SEQUENCE [LARGE SCALE GENOMIC DNA]</scope>
    <source>
        <strain evidence="2 3">AFG_SD03_1510_Ahy_093</strain>
    </source>
</reference>
<dbReference type="AlphaFoldDB" id="A0ABD7G9I8"/>
<name>A0ABD7G9I8_AERHY</name>
<dbReference type="Pfam" id="PF13740">
    <property type="entry name" value="ACT_6"/>
    <property type="match status" value="1"/>
</dbReference>
<dbReference type="Gene3D" id="3.30.70.260">
    <property type="match status" value="2"/>
</dbReference>
<comment type="caution">
    <text evidence="2">The sequence shown here is derived from an EMBL/GenBank/DDBJ whole genome shotgun (WGS) entry which is preliminary data.</text>
</comment>
<evidence type="ECO:0000313" key="3">
    <source>
        <dbReference type="Proteomes" id="UP000253075"/>
    </source>
</evidence>
<dbReference type="EMBL" id="PUTQ01000009">
    <property type="protein sequence ID" value="RCF50566.1"/>
    <property type="molecule type" value="Genomic_DNA"/>
</dbReference>
<evidence type="ECO:0000313" key="2">
    <source>
        <dbReference type="EMBL" id="RCF50566.1"/>
    </source>
</evidence>
<dbReference type="InterPro" id="IPR045865">
    <property type="entry name" value="ACT-like_dom_sf"/>
</dbReference>
<dbReference type="CDD" id="cd04893">
    <property type="entry name" value="ACT_GcvR_1"/>
    <property type="match status" value="1"/>
</dbReference>
<sequence length="272" mass="30840">MDISPDFQGRYGKAAPLEKQGRPGASRVTIRQKPHCASRGGTRRTLVVTPRYRARCNEILNKVAMQDRWQWPMASPFGPCHCIHIRNPLMDERRFMTHYLVVTAIGTDRPGIVNEVTRHVSGCGCNIVDSRLGIFGNEFTFIMLLSGDWNSLMQLEISLPLRSQEWDLITMMKRTERHQSLQYDISANAEILIRDQPGIVSQCTQFFSDHGWDIQAMQTITLEQQPFNLLKASFQLNLAKQGEAAGSQTAFAGFCRELGAESFEFIVNHKHA</sequence>
<proteinExistence type="predicted"/>
<dbReference type="SUPFAM" id="SSF55021">
    <property type="entry name" value="ACT-like"/>
    <property type="match status" value="2"/>
</dbReference>
<evidence type="ECO:0008006" key="4">
    <source>
        <dbReference type="Google" id="ProtNLM"/>
    </source>
</evidence>
<feature type="region of interest" description="Disordered" evidence="1">
    <location>
        <begin position="1"/>
        <end position="33"/>
    </location>
</feature>
<gene>
    <name evidence="2" type="ORF">C6C11_08235</name>
</gene>
<organism evidence="2 3">
    <name type="scientific">Aeromonas hydrophila</name>
    <dbReference type="NCBI Taxonomy" id="644"/>
    <lineage>
        <taxon>Bacteria</taxon>
        <taxon>Pseudomonadati</taxon>
        <taxon>Pseudomonadota</taxon>
        <taxon>Gammaproteobacteria</taxon>
        <taxon>Aeromonadales</taxon>
        <taxon>Aeromonadaceae</taxon>
        <taxon>Aeromonas</taxon>
    </lineage>
</organism>
<dbReference type="FunFam" id="3.30.70.260:FF:000005">
    <property type="entry name" value="Glycine cleavage system transcriptional repressor"/>
    <property type="match status" value="1"/>
</dbReference>